<dbReference type="SUPFAM" id="SSF158682">
    <property type="entry name" value="TerB-like"/>
    <property type="match status" value="1"/>
</dbReference>
<accession>A0A516H6C3</accession>
<organism evidence="1 2">
    <name type="scientific">Ferrovibrio terrae</name>
    <dbReference type="NCBI Taxonomy" id="2594003"/>
    <lineage>
        <taxon>Bacteria</taxon>
        <taxon>Pseudomonadati</taxon>
        <taxon>Pseudomonadota</taxon>
        <taxon>Alphaproteobacteria</taxon>
        <taxon>Rhodospirillales</taxon>
        <taxon>Rhodospirillaceae</taxon>
        <taxon>Ferrovibrio</taxon>
    </lineage>
</organism>
<gene>
    <name evidence="1" type="ORF">FNB15_19175</name>
</gene>
<dbReference type="EMBL" id="CP041636">
    <property type="protein sequence ID" value="QDO99265.1"/>
    <property type="molecule type" value="Genomic_DNA"/>
</dbReference>
<dbReference type="InterPro" id="IPR029024">
    <property type="entry name" value="TerB-like"/>
</dbReference>
<sequence length="246" mass="25664">MIDAKSLLDQFLGGKQLGGGKFGGSGKTTDYADLAKRGLDTLGGGKGLAVGGLLGLILANKKARNVAGNVAVYGGAAALGLLAWRAYRNYQEGQKPGSAPVAQPADIANVEPRYLPSAAPASNGQPFELALVQAMVAAAKADGHIDAQEQQRLFSEIERLQLDAETKGAVFDLLSKPITLEAVGGSATNEEQAAELYLASRIAIDPDHPDEQAYLKNLAQKLQLPVELVAHLDRQVEATLAPSKAA</sequence>
<name>A0A516H6C3_9PROT</name>
<evidence type="ECO:0000313" key="2">
    <source>
        <dbReference type="Proteomes" id="UP000317496"/>
    </source>
</evidence>
<dbReference type="OrthoDB" id="5459344at2"/>
<dbReference type="Gene3D" id="1.10.3680.10">
    <property type="entry name" value="TerB-like"/>
    <property type="match status" value="1"/>
</dbReference>
<evidence type="ECO:0000313" key="1">
    <source>
        <dbReference type="EMBL" id="QDO99265.1"/>
    </source>
</evidence>
<dbReference type="AlphaFoldDB" id="A0A516H6C3"/>
<dbReference type="Pfam" id="PF04391">
    <property type="entry name" value="DUF533"/>
    <property type="match status" value="1"/>
</dbReference>
<dbReference type="KEGG" id="fer:FNB15_19175"/>
<dbReference type="Proteomes" id="UP000317496">
    <property type="component" value="Chromosome"/>
</dbReference>
<dbReference type="CDD" id="cd07178">
    <property type="entry name" value="terB_like_YebE"/>
    <property type="match status" value="1"/>
</dbReference>
<reference evidence="1 2" key="1">
    <citation type="submission" date="2019-07" db="EMBL/GenBank/DDBJ databases">
        <title>Genome sequencing for Ferrovibrio sp. K5.</title>
        <authorList>
            <person name="Park S.-J."/>
        </authorList>
    </citation>
    <scope>NUCLEOTIDE SEQUENCE [LARGE SCALE GENOMIC DNA]</scope>
    <source>
        <strain evidence="1 2">K5</strain>
    </source>
</reference>
<proteinExistence type="predicted"/>
<dbReference type="InterPro" id="IPR007486">
    <property type="entry name" value="YebE"/>
</dbReference>
<protein>
    <submittedName>
        <fullName evidence="1">Tellurite resistance TerB family protein</fullName>
    </submittedName>
</protein>
<keyword evidence="2" id="KW-1185">Reference proteome</keyword>